<dbReference type="GeneID" id="66070870"/>
<dbReference type="CDD" id="cd01846">
    <property type="entry name" value="fatty_acyltransferase_like"/>
    <property type="match status" value="1"/>
</dbReference>
<dbReference type="SUPFAM" id="SSF52266">
    <property type="entry name" value="SGNH hydrolase"/>
    <property type="match status" value="1"/>
</dbReference>
<evidence type="ECO:0000256" key="2">
    <source>
        <dbReference type="SAM" id="SignalP"/>
    </source>
</evidence>
<evidence type="ECO:0000256" key="1">
    <source>
        <dbReference type="ARBA" id="ARBA00022729"/>
    </source>
</evidence>
<organism evidence="4 5">
    <name type="scientific">Marasmius oreades</name>
    <name type="common">fairy-ring Marasmius</name>
    <dbReference type="NCBI Taxonomy" id="181124"/>
    <lineage>
        <taxon>Eukaryota</taxon>
        <taxon>Fungi</taxon>
        <taxon>Dikarya</taxon>
        <taxon>Basidiomycota</taxon>
        <taxon>Agaricomycotina</taxon>
        <taxon>Agaricomycetes</taxon>
        <taxon>Agaricomycetidae</taxon>
        <taxon>Agaricales</taxon>
        <taxon>Marasmiineae</taxon>
        <taxon>Marasmiaceae</taxon>
        <taxon>Marasmius</taxon>
    </lineage>
</organism>
<dbReference type="InterPro" id="IPR000254">
    <property type="entry name" value="CBD"/>
</dbReference>
<keyword evidence="5" id="KW-1185">Reference proteome</keyword>
<feature type="signal peptide" evidence="2">
    <location>
        <begin position="1"/>
        <end position="23"/>
    </location>
</feature>
<dbReference type="PROSITE" id="PS00562">
    <property type="entry name" value="CBM1_1"/>
    <property type="match status" value="1"/>
</dbReference>
<proteinExistence type="predicted"/>
<dbReference type="GO" id="GO:0005975">
    <property type="term" value="P:carbohydrate metabolic process"/>
    <property type="evidence" value="ECO:0007669"/>
    <property type="project" value="InterPro"/>
</dbReference>
<dbReference type="OrthoDB" id="1600564at2759"/>
<feature type="domain" description="CBM1" evidence="3">
    <location>
        <begin position="22"/>
        <end position="58"/>
    </location>
</feature>
<sequence>MKMSLSLLMVFGLGVVPTVIAQAQPVWGQCGGIGWVGSTACTSGTTCTTLNAYFSQCIPSGTGPTSSTTSSGSTPTSPTASANFWFSFGDSYTATAFNPSGKPPQVGNPMGNPTYPGGTVDGGPNWIDYMTVERNNSLVLTWNYAYGGATIDATLAPPYSPTVLSLTDQINQFLNGTAKKPTGAPWTSQNSLVSFWIGINDLSWSWWQQEDRLAYNDKLLDAYFALVMKTYNVGARNFLFNTVPPFERSPYFIGIDTNHQGAPILNGVIVDYNSKLKTRVRNLSTNLTGVKTWIWDSNSTFTPILNDPKAYGFRDATTYGAGTDLFWGNDNQGLHPSSTAHKFLAQDVANVLAGTVW</sequence>
<evidence type="ECO:0000313" key="4">
    <source>
        <dbReference type="EMBL" id="KAG7100007.1"/>
    </source>
</evidence>
<dbReference type="GO" id="GO:0030248">
    <property type="term" value="F:cellulose binding"/>
    <property type="evidence" value="ECO:0007669"/>
    <property type="project" value="InterPro"/>
</dbReference>
<dbReference type="PANTHER" id="PTHR45642:SF139">
    <property type="entry name" value="SGNH HYDROLASE-TYPE ESTERASE DOMAIN-CONTAINING PROTEIN"/>
    <property type="match status" value="1"/>
</dbReference>
<dbReference type="GO" id="GO:0005576">
    <property type="term" value="C:extracellular region"/>
    <property type="evidence" value="ECO:0007669"/>
    <property type="project" value="InterPro"/>
</dbReference>
<comment type="caution">
    <text evidence="4">The sequence shown here is derived from an EMBL/GenBank/DDBJ whole genome shotgun (WGS) entry which is preliminary data.</text>
</comment>
<dbReference type="InterPro" id="IPR050592">
    <property type="entry name" value="GDSL_lipolytic_enzyme"/>
</dbReference>
<dbReference type="Gene3D" id="3.40.50.1110">
    <property type="entry name" value="SGNH hydrolase"/>
    <property type="match status" value="1"/>
</dbReference>
<feature type="chain" id="PRO_5040358327" description="CBM1 domain-containing protein" evidence="2">
    <location>
        <begin position="24"/>
        <end position="357"/>
    </location>
</feature>
<reference evidence="4" key="1">
    <citation type="journal article" date="2021" name="Genome Biol. Evol.">
        <title>The assembled and annotated genome of the fairy-ring fungus Marasmius oreades.</title>
        <authorList>
            <person name="Hiltunen M."/>
            <person name="Ament-Velasquez S.L."/>
            <person name="Johannesson H."/>
        </authorList>
    </citation>
    <scope>NUCLEOTIDE SEQUENCE</scope>
    <source>
        <strain evidence="4">03SP1</strain>
    </source>
</reference>
<dbReference type="EMBL" id="CM032181">
    <property type="protein sequence ID" value="KAG7100007.1"/>
    <property type="molecule type" value="Genomic_DNA"/>
</dbReference>
<dbReference type="KEGG" id="more:E1B28_001794"/>
<dbReference type="InterPro" id="IPR001087">
    <property type="entry name" value="GDSL"/>
</dbReference>
<accession>A0A9P7V4C1</accession>
<dbReference type="Pfam" id="PF00734">
    <property type="entry name" value="CBM_1"/>
    <property type="match status" value="1"/>
</dbReference>
<dbReference type="GO" id="GO:0016788">
    <property type="term" value="F:hydrolase activity, acting on ester bonds"/>
    <property type="evidence" value="ECO:0007669"/>
    <property type="project" value="InterPro"/>
</dbReference>
<evidence type="ECO:0000259" key="3">
    <source>
        <dbReference type="PROSITE" id="PS51164"/>
    </source>
</evidence>
<gene>
    <name evidence="4" type="ORF">E1B28_001794</name>
</gene>
<dbReference type="PROSITE" id="PS51164">
    <property type="entry name" value="CBM1_2"/>
    <property type="match status" value="1"/>
</dbReference>
<evidence type="ECO:0000313" key="5">
    <source>
        <dbReference type="Proteomes" id="UP001049176"/>
    </source>
</evidence>
<dbReference type="RefSeq" id="XP_043016477.1">
    <property type="nucleotide sequence ID" value="XM_043147763.1"/>
</dbReference>
<keyword evidence="1 2" id="KW-0732">Signal</keyword>
<dbReference type="Proteomes" id="UP001049176">
    <property type="component" value="Chromosome 1"/>
</dbReference>
<name>A0A9P7V4C1_9AGAR</name>
<dbReference type="InterPro" id="IPR035971">
    <property type="entry name" value="CBD_sf"/>
</dbReference>
<dbReference type="SMART" id="SM00236">
    <property type="entry name" value="fCBD"/>
    <property type="match status" value="1"/>
</dbReference>
<dbReference type="InterPro" id="IPR036514">
    <property type="entry name" value="SGNH_hydro_sf"/>
</dbReference>
<dbReference type="SUPFAM" id="SSF57180">
    <property type="entry name" value="Cellulose-binding domain"/>
    <property type="match status" value="1"/>
</dbReference>
<dbReference type="AlphaFoldDB" id="A0A9P7V4C1"/>
<protein>
    <recommendedName>
        <fullName evidence="3">CBM1 domain-containing protein</fullName>
    </recommendedName>
</protein>
<dbReference type="Pfam" id="PF00657">
    <property type="entry name" value="Lipase_GDSL"/>
    <property type="match status" value="1"/>
</dbReference>
<dbReference type="PANTHER" id="PTHR45642">
    <property type="entry name" value="GDSL ESTERASE/LIPASE EXL3"/>
    <property type="match status" value="1"/>
</dbReference>